<evidence type="ECO:0000313" key="2">
    <source>
        <dbReference type="EMBL" id="GMR30572.1"/>
    </source>
</evidence>
<evidence type="ECO:0000313" key="3">
    <source>
        <dbReference type="Proteomes" id="UP001328107"/>
    </source>
</evidence>
<accession>A0AAN5C5B2</accession>
<feature type="signal peptide" evidence="1">
    <location>
        <begin position="1"/>
        <end position="15"/>
    </location>
</feature>
<comment type="caution">
    <text evidence="2">The sequence shown here is derived from an EMBL/GenBank/DDBJ whole genome shotgun (WGS) entry which is preliminary data.</text>
</comment>
<protein>
    <submittedName>
        <fullName evidence="2">Uncharacterized protein</fullName>
    </submittedName>
</protein>
<reference evidence="3" key="1">
    <citation type="submission" date="2022-10" db="EMBL/GenBank/DDBJ databases">
        <title>Genome assembly of Pristionchus species.</title>
        <authorList>
            <person name="Yoshida K."/>
            <person name="Sommer R.J."/>
        </authorList>
    </citation>
    <scope>NUCLEOTIDE SEQUENCE [LARGE SCALE GENOMIC DNA]</scope>
    <source>
        <strain evidence="3">RS5460</strain>
    </source>
</reference>
<feature type="non-terminal residue" evidence="2">
    <location>
        <position position="82"/>
    </location>
</feature>
<feature type="chain" id="PRO_5042957125" evidence="1">
    <location>
        <begin position="16"/>
        <end position="82"/>
    </location>
</feature>
<gene>
    <name evidence="2" type="ORF">PMAYCL1PPCAC_00767</name>
</gene>
<evidence type="ECO:0000256" key="1">
    <source>
        <dbReference type="SAM" id="SignalP"/>
    </source>
</evidence>
<sequence>FLLLILLLAVTLAQSQKAGKGRGGGGKGWKRSRPLDKAHAFSNLRKLGKGSKTLSAEDWKEHADQFCSLFPTNPQCRDGKRP</sequence>
<dbReference type="EMBL" id="BTRK01000001">
    <property type="protein sequence ID" value="GMR30572.1"/>
    <property type="molecule type" value="Genomic_DNA"/>
</dbReference>
<name>A0AAN5C5B2_9BILA</name>
<feature type="non-terminal residue" evidence="2">
    <location>
        <position position="1"/>
    </location>
</feature>
<keyword evidence="3" id="KW-1185">Reference proteome</keyword>
<dbReference type="AlphaFoldDB" id="A0AAN5C5B2"/>
<proteinExistence type="predicted"/>
<organism evidence="2 3">
    <name type="scientific">Pristionchus mayeri</name>
    <dbReference type="NCBI Taxonomy" id="1317129"/>
    <lineage>
        <taxon>Eukaryota</taxon>
        <taxon>Metazoa</taxon>
        <taxon>Ecdysozoa</taxon>
        <taxon>Nematoda</taxon>
        <taxon>Chromadorea</taxon>
        <taxon>Rhabditida</taxon>
        <taxon>Rhabditina</taxon>
        <taxon>Diplogasteromorpha</taxon>
        <taxon>Diplogasteroidea</taxon>
        <taxon>Neodiplogasteridae</taxon>
        <taxon>Pristionchus</taxon>
    </lineage>
</organism>
<keyword evidence="1" id="KW-0732">Signal</keyword>
<dbReference type="Proteomes" id="UP001328107">
    <property type="component" value="Unassembled WGS sequence"/>
</dbReference>